<sequence length="105" mass="11661">MTSASRPPALQPYPLSETACKSKSKSESDSKLVSEERCHTGVFKSESESESPKAQRHACPRCGREFMSNGHLKRHVITHSGQKNHPCPFPGCAIKCSRHDNLQQQ</sequence>
<evidence type="ECO:0000256" key="6">
    <source>
        <dbReference type="SAM" id="MobiDB-lite"/>
    </source>
</evidence>
<dbReference type="AlphaFoldDB" id="A0AAD6YZ46"/>
<name>A0AAD6YZ46_9AGAR</name>
<evidence type="ECO:0000256" key="1">
    <source>
        <dbReference type="ARBA" id="ARBA00022723"/>
    </source>
</evidence>
<keyword evidence="1" id="KW-0479">Metal-binding</keyword>
<evidence type="ECO:0000313" key="8">
    <source>
        <dbReference type="EMBL" id="KAJ7302107.1"/>
    </source>
</evidence>
<proteinExistence type="predicted"/>
<feature type="compositionally biased region" description="Basic and acidic residues" evidence="6">
    <location>
        <begin position="24"/>
        <end position="53"/>
    </location>
</feature>
<dbReference type="PROSITE" id="PS00028">
    <property type="entry name" value="ZINC_FINGER_C2H2_1"/>
    <property type="match status" value="1"/>
</dbReference>
<protein>
    <recommendedName>
        <fullName evidence="7">C2H2-type domain-containing protein</fullName>
    </recommendedName>
</protein>
<keyword evidence="4" id="KW-0862">Zinc</keyword>
<comment type="caution">
    <text evidence="8">The sequence shown here is derived from an EMBL/GenBank/DDBJ whole genome shotgun (WGS) entry which is preliminary data.</text>
</comment>
<dbReference type="EMBL" id="JARIHO010000121">
    <property type="protein sequence ID" value="KAJ7302107.1"/>
    <property type="molecule type" value="Genomic_DNA"/>
</dbReference>
<dbReference type="InterPro" id="IPR013087">
    <property type="entry name" value="Znf_C2H2_type"/>
</dbReference>
<dbReference type="SUPFAM" id="SSF57667">
    <property type="entry name" value="beta-beta-alpha zinc fingers"/>
    <property type="match status" value="1"/>
</dbReference>
<organism evidence="8 9">
    <name type="scientific">Mycena albidolilacea</name>
    <dbReference type="NCBI Taxonomy" id="1033008"/>
    <lineage>
        <taxon>Eukaryota</taxon>
        <taxon>Fungi</taxon>
        <taxon>Dikarya</taxon>
        <taxon>Basidiomycota</taxon>
        <taxon>Agaricomycotina</taxon>
        <taxon>Agaricomycetes</taxon>
        <taxon>Agaricomycetidae</taxon>
        <taxon>Agaricales</taxon>
        <taxon>Marasmiineae</taxon>
        <taxon>Mycenaceae</taxon>
        <taxon>Mycena</taxon>
    </lineage>
</organism>
<dbReference type="Proteomes" id="UP001218218">
    <property type="component" value="Unassembled WGS sequence"/>
</dbReference>
<dbReference type="PROSITE" id="PS50157">
    <property type="entry name" value="ZINC_FINGER_C2H2_2"/>
    <property type="match status" value="1"/>
</dbReference>
<keyword evidence="2" id="KW-0677">Repeat</keyword>
<gene>
    <name evidence="8" type="ORF">DFH08DRAFT_723519</name>
</gene>
<keyword evidence="3 5" id="KW-0863">Zinc-finger</keyword>
<feature type="domain" description="C2H2-type" evidence="7">
    <location>
        <begin position="57"/>
        <end position="84"/>
    </location>
</feature>
<evidence type="ECO:0000313" key="9">
    <source>
        <dbReference type="Proteomes" id="UP001218218"/>
    </source>
</evidence>
<dbReference type="SMART" id="SM00355">
    <property type="entry name" value="ZnF_C2H2"/>
    <property type="match status" value="1"/>
</dbReference>
<feature type="region of interest" description="Disordered" evidence="6">
    <location>
        <begin position="1"/>
        <end position="58"/>
    </location>
</feature>
<dbReference type="InterPro" id="IPR036236">
    <property type="entry name" value="Znf_C2H2_sf"/>
</dbReference>
<dbReference type="Gene3D" id="3.30.160.60">
    <property type="entry name" value="Classic Zinc Finger"/>
    <property type="match status" value="1"/>
</dbReference>
<evidence type="ECO:0000256" key="3">
    <source>
        <dbReference type="ARBA" id="ARBA00022771"/>
    </source>
</evidence>
<evidence type="ECO:0000256" key="5">
    <source>
        <dbReference type="PROSITE-ProRule" id="PRU00042"/>
    </source>
</evidence>
<evidence type="ECO:0000256" key="2">
    <source>
        <dbReference type="ARBA" id="ARBA00022737"/>
    </source>
</evidence>
<accession>A0AAD6YZ46</accession>
<dbReference type="GO" id="GO:0008270">
    <property type="term" value="F:zinc ion binding"/>
    <property type="evidence" value="ECO:0007669"/>
    <property type="project" value="UniProtKB-KW"/>
</dbReference>
<keyword evidence="9" id="KW-1185">Reference proteome</keyword>
<evidence type="ECO:0000259" key="7">
    <source>
        <dbReference type="PROSITE" id="PS50157"/>
    </source>
</evidence>
<evidence type="ECO:0000256" key="4">
    <source>
        <dbReference type="ARBA" id="ARBA00022833"/>
    </source>
</evidence>
<dbReference type="FunFam" id="3.30.160.60:FF:000100">
    <property type="entry name" value="Zinc finger 45-like"/>
    <property type="match status" value="1"/>
</dbReference>
<dbReference type="Pfam" id="PF00096">
    <property type="entry name" value="zf-C2H2"/>
    <property type="match status" value="1"/>
</dbReference>
<reference evidence="8" key="1">
    <citation type="submission" date="2023-03" db="EMBL/GenBank/DDBJ databases">
        <title>Massive genome expansion in bonnet fungi (Mycena s.s.) driven by repeated elements and novel gene families across ecological guilds.</title>
        <authorList>
            <consortium name="Lawrence Berkeley National Laboratory"/>
            <person name="Harder C.B."/>
            <person name="Miyauchi S."/>
            <person name="Viragh M."/>
            <person name="Kuo A."/>
            <person name="Thoen E."/>
            <person name="Andreopoulos B."/>
            <person name="Lu D."/>
            <person name="Skrede I."/>
            <person name="Drula E."/>
            <person name="Henrissat B."/>
            <person name="Morin E."/>
            <person name="Kohler A."/>
            <person name="Barry K."/>
            <person name="LaButti K."/>
            <person name="Morin E."/>
            <person name="Salamov A."/>
            <person name="Lipzen A."/>
            <person name="Mereny Z."/>
            <person name="Hegedus B."/>
            <person name="Baldrian P."/>
            <person name="Stursova M."/>
            <person name="Weitz H."/>
            <person name="Taylor A."/>
            <person name="Grigoriev I.V."/>
            <person name="Nagy L.G."/>
            <person name="Martin F."/>
            <person name="Kauserud H."/>
        </authorList>
    </citation>
    <scope>NUCLEOTIDE SEQUENCE</scope>
    <source>
        <strain evidence="8">CBHHK002</strain>
    </source>
</reference>